<organism evidence="2 3">
    <name type="scientific">Candidatus Vogelbacteria bacterium CG10_big_fil_rev_8_21_14_0_10_45_14</name>
    <dbReference type="NCBI Taxonomy" id="1975042"/>
    <lineage>
        <taxon>Bacteria</taxon>
        <taxon>Candidatus Vogeliibacteriota</taxon>
    </lineage>
</organism>
<reference evidence="2 3" key="1">
    <citation type="submission" date="2017-09" db="EMBL/GenBank/DDBJ databases">
        <title>Depth-based differentiation of microbial function through sediment-hosted aquifers and enrichment of novel symbionts in the deep terrestrial subsurface.</title>
        <authorList>
            <person name="Probst A.J."/>
            <person name="Ladd B."/>
            <person name="Jarett J.K."/>
            <person name="Geller-Mcgrath D.E."/>
            <person name="Sieber C.M."/>
            <person name="Emerson J.B."/>
            <person name="Anantharaman K."/>
            <person name="Thomas B.C."/>
            <person name="Malmstrom R."/>
            <person name="Stieglmeier M."/>
            <person name="Klingl A."/>
            <person name="Woyke T."/>
            <person name="Ryan C.M."/>
            <person name="Banfield J.F."/>
        </authorList>
    </citation>
    <scope>NUCLEOTIDE SEQUENCE [LARGE SCALE GENOMIC DNA]</scope>
    <source>
        <strain evidence="2">CG10_big_fil_rev_8_21_14_0_10_45_14</strain>
    </source>
</reference>
<dbReference type="Pfam" id="PF13456">
    <property type="entry name" value="RVT_3"/>
    <property type="match status" value="1"/>
</dbReference>
<dbReference type="InterPro" id="IPR002156">
    <property type="entry name" value="RNaseH_domain"/>
</dbReference>
<name>A0A2H0RJN5_9BACT</name>
<accession>A0A2H0RJN5</accession>
<dbReference type="Gene3D" id="3.30.420.10">
    <property type="entry name" value="Ribonuclease H-like superfamily/Ribonuclease H"/>
    <property type="match status" value="1"/>
</dbReference>
<feature type="domain" description="RNase H type-1" evidence="1">
    <location>
        <begin position="1"/>
        <end position="142"/>
    </location>
</feature>
<evidence type="ECO:0000313" key="3">
    <source>
        <dbReference type="Proteomes" id="UP000230833"/>
    </source>
</evidence>
<dbReference type="InterPro" id="IPR012337">
    <property type="entry name" value="RNaseH-like_sf"/>
</dbReference>
<comment type="caution">
    <text evidence="2">The sequence shown here is derived from an EMBL/GenBank/DDBJ whole genome shotgun (WGS) entry which is preliminary data.</text>
</comment>
<dbReference type="GO" id="GO:0004523">
    <property type="term" value="F:RNA-DNA hybrid ribonuclease activity"/>
    <property type="evidence" value="ECO:0007669"/>
    <property type="project" value="InterPro"/>
</dbReference>
<dbReference type="PANTHER" id="PTHR46387:SF2">
    <property type="entry name" value="RIBONUCLEASE HI"/>
    <property type="match status" value="1"/>
</dbReference>
<dbReference type="PROSITE" id="PS50879">
    <property type="entry name" value="RNASE_H_1"/>
    <property type="match status" value="1"/>
</dbReference>
<proteinExistence type="predicted"/>
<gene>
    <name evidence="2" type="ORF">COV07_02815</name>
</gene>
<dbReference type="GO" id="GO:0003676">
    <property type="term" value="F:nucleic acid binding"/>
    <property type="evidence" value="ECO:0007669"/>
    <property type="project" value="InterPro"/>
</dbReference>
<dbReference type="AlphaFoldDB" id="A0A2H0RJN5"/>
<sequence length="142" mass="16457">MQKIIIYTDGASRNNPGEAGAGAYITDSEGRMLKECRKYLGIATNNFAEYEAIVLGLTEAKKMLGEKKAKEAEVEVRMDSELAQRQLTGVYQVKEETLWPQWMRIWNLRVKYFPKIKFTHIPREKNKEADRLSNEAIDRRVM</sequence>
<dbReference type="Proteomes" id="UP000230833">
    <property type="component" value="Unassembled WGS sequence"/>
</dbReference>
<evidence type="ECO:0000313" key="2">
    <source>
        <dbReference type="EMBL" id="PIR46771.1"/>
    </source>
</evidence>
<evidence type="ECO:0000259" key="1">
    <source>
        <dbReference type="PROSITE" id="PS50879"/>
    </source>
</evidence>
<dbReference type="InterPro" id="IPR036397">
    <property type="entry name" value="RNaseH_sf"/>
</dbReference>
<dbReference type="PANTHER" id="PTHR46387">
    <property type="entry name" value="POLYNUCLEOTIDYL TRANSFERASE, RIBONUCLEASE H-LIKE SUPERFAMILY PROTEIN"/>
    <property type="match status" value="1"/>
</dbReference>
<dbReference type="SUPFAM" id="SSF53098">
    <property type="entry name" value="Ribonuclease H-like"/>
    <property type="match status" value="1"/>
</dbReference>
<dbReference type="EMBL" id="PCYL01000029">
    <property type="protein sequence ID" value="PIR46771.1"/>
    <property type="molecule type" value="Genomic_DNA"/>
</dbReference>
<dbReference type="CDD" id="cd09279">
    <property type="entry name" value="RNase_HI_like"/>
    <property type="match status" value="1"/>
</dbReference>
<protein>
    <submittedName>
        <fullName evidence="2">Ribonuclease H</fullName>
    </submittedName>
</protein>